<proteinExistence type="predicted"/>
<organism evidence="1 2">
    <name type="scientific">Lentinula aff. lateritia</name>
    <dbReference type="NCBI Taxonomy" id="2804960"/>
    <lineage>
        <taxon>Eukaryota</taxon>
        <taxon>Fungi</taxon>
        <taxon>Dikarya</taxon>
        <taxon>Basidiomycota</taxon>
        <taxon>Agaricomycotina</taxon>
        <taxon>Agaricomycetes</taxon>
        <taxon>Agaricomycetidae</taxon>
        <taxon>Agaricales</taxon>
        <taxon>Marasmiineae</taxon>
        <taxon>Omphalotaceae</taxon>
        <taxon>Lentinula</taxon>
    </lineage>
</organism>
<name>A0ACC1UFE6_9AGAR</name>
<evidence type="ECO:0000313" key="2">
    <source>
        <dbReference type="Proteomes" id="UP001163835"/>
    </source>
</evidence>
<dbReference type="EMBL" id="MU794949">
    <property type="protein sequence ID" value="KAJ3815460.1"/>
    <property type="molecule type" value="Genomic_DNA"/>
</dbReference>
<accession>A0ACC1UFE6</accession>
<comment type="caution">
    <text evidence="1">The sequence shown here is derived from an EMBL/GenBank/DDBJ whole genome shotgun (WGS) entry which is preliminary data.</text>
</comment>
<protein>
    <submittedName>
        <fullName evidence="1">Uncharacterized protein</fullName>
    </submittedName>
</protein>
<keyword evidence="2" id="KW-1185">Reference proteome</keyword>
<reference evidence="1" key="1">
    <citation type="submission" date="2022-09" db="EMBL/GenBank/DDBJ databases">
        <title>A Global Phylogenomic Analysis of the Shiitake Genus Lentinula.</title>
        <authorList>
            <consortium name="DOE Joint Genome Institute"/>
            <person name="Sierra-Patev S."/>
            <person name="Min B."/>
            <person name="Naranjo-Ortiz M."/>
            <person name="Looney B."/>
            <person name="Konkel Z."/>
            <person name="Slot J.C."/>
            <person name="Sakamoto Y."/>
            <person name="Steenwyk J.L."/>
            <person name="Rokas A."/>
            <person name="Carro J."/>
            <person name="Camarero S."/>
            <person name="Ferreira P."/>
            <person name="Molpeceres G."/>
            <person name="Ruiz-Duenas F.J."/>
            <person name="Serrano A."/>
            <person name="Henrissat B."/>
            <person name="Drula E."/>
            <person name="Hughes K.W."/>
            <person name="Mata J.L."/>
            <person name="Ishikawa N.K."/>
            <person name="Vargas-Isla R."/>
            <person name="Ushijima S."/>
            <person name="Smith C.A."/>
            <person name="Ahrendt S."/>
            <person name="Andreopoulos W."/>
            <person name="He G."/>
            <person name="Labutti K."/>
            <person name="Lipzen A."/>
            <person name="Ng V."/>
            <person name="Riley R."/>
            <person name="Sandor L."/>
            <person name="Barry K."/>
            <person name="Martinez A.T."/>
            <person name="Xiao Y."/>
            <person name="Gibbons J.G."/>
            <person name="Terashima K."/>
            <person name="Grigoriev I.V."/>
            <person name="Hibbett D.S."/>
        </authorList>
    </citation>
    <scope>NUCLEOTIDE SEQUENCE</scope>
    <source>
        <strain evidence="1">TMI1499</strain>
    </source>
</reference>
<evidence type="ECO:0000313" key="1">
    <source>
        <dbReference type="EMBL" id="KAJ3815460.1"/>
    </source>
</evidence>
<gene>
    <name evidence="1" type="ORF">F5876DRAFT_71966</name>
</gene>
<dbReference type="Proteomes" id="UP001163835">
    <property type="component" value="Unassembled WGS sequence"/>
</dbReference>
<sequence>MLIRLIPLASQPTVLFKLVFENLPETLQTPAAWVNHLATLDSDDLEIPEFIHALDKAVGVQGILEQVTFDLVDQKIKCVFFDGETEEWHIDSCYHGLLGEAAHQRKVDLVRRLDSVIDDVNESAAEVERERRREEERKEQKRMREEDERLDAAKQDEITASIHGRRNRPGHKKQRSLLMNLVSSLLPLSLNSPRSPRSPLSWSLSSPSTPRSTSPVSSIRSSRSDKVPSQTTSAHTRSATMPSPGIRNHRPLSPSSSSSPLAPTESSLPVVIVAPPLPPPLSPRALRRRARSSLVDAFRLYVLPELNRRIRFLHLAGPHTTSPIASYGSDAPVSYYTWIVGSTLKRVDKRLSEIGKDLTDELDAIGIEPSSLPLGLLAGLGIGSSAEPPTAQSLPCSLPSLAGDSSDGDVGSRSETDGELAERNDSDNVSEVTLFEPNASSTGNPITVHYHLPKSPANPSSTSSVIAFPPSMYLRSSSSSSDILTPASIVHPEVPLPESLNELLMQHNDFSSLHLRLAHLLLTSHTRAAAAAADIAQREAILQVRGRRRSWLNGVLKVHGSSNSDTKGYPVNWSGAMGTPFRQSGLSKHSYSSDEWECDPYHYLKTSRLSSLSTLVTDVYPNSFDYAGDNGFSTYFQGHRRKGSVNEQNRNLFPVSEEESVDDGPSIPRNNFGHRRYLDVEIDEDDEDDEDGEDTDVDPLVDVEFDGLDDDDDGDMFTRPLRPFLQLDTHNSTGITKSSTPFSPTAVSMHSEARIPKGASDDRVDDFAPLALANISKRIKNETKAELLSDNISDVAPK</sequence>